<feature type="region of interest" description="Disordered" evidence="1">
    <location>
        <begin position="73"/>
        <end position="120"/>
    </location>
</feature>
<dbReference type="GeneID" id="102803885"/>
<dbReference type="InterPro" id="IPR013761">
    <property type="entry name" value="SAM/pointed_sf"/>
</dbReference>
<evidence type="ECO:0000313" key="3">
    <source>
        <dbReference type="RefSeq" id="XP_006825535.1"/>
    </source>
</evidence>
<proteinExistence type="predicted"/>
<dbReference type="InterPro" id="IPR052281">
    <property type="entry name" value="GAREM"/>
</dbReference>
<evidence type="ECO:0000313" key="2">
    <source>
        <dbReference type="Proteomes" id="UP000694865"/>
    </source>
</evidence>
<feature type="compositionally biased region" description="Basic and acidic residues" evidence="1">
    <location>
        <begin position="78"/>
        <end position="90"/>
    </location>
</feature>
<accession>A0ABM0MZU4</accession>
<name>A0ABM0MZU4_SACKO</name>
<dbReference type="RefSeq" id="XP_006825535.1">
    <property type="nucleotide sequence ID" value="XM_006825472.1"/>
</dbReference>
<protein>
    <submittedName>
        <fullName evidence="3">Uncharacterized protein LOC102803885</fullName>
    </submittedName>
</protein>
<feature type="compositionally biased region" description="Basic and acidic residues" evidence="1">
    <location>
        <begin position="132"/>
        <end position="144"/>
    </location>
</feature>
<dbReference type="Gene3D" id="1.10.150.50">
    <property type="entry name" value="Transcription Factor, Ets-1"/>
    <property type="match status" value="1"/>
</dbReference>
<dbReference type="PANTHER" id="PTHR14454">
    <property type="entry name" value="GRB2-ASSOCIATED AND REGULATOR OF MAPK PROTEIN FAMILY MEMBER"/>
    <property type="match status" value="1"/>
</dbReference>
<keyword evidence="2" id="KW-1185">Reference proteome</keyword>
<dbReference type="Proteomes" id="UP000694865">
    <property type="component" value="Unplaced"/>
</dbReference>
<gene>
    <name evidence="3" type="primary">LOC102803885</name>
</gene>
<evidence type="ECO:0000256" key="1">
    <source>
        <dbReference type="SAM" id="MobiDB-lite"/>
    </source>
</evidence>
<sequence>MKLEFAVAEGFSNSDDKHWEDMKRAYDAIVLQRVDFDQSQTGNKDISMYFPRNVQRHHHDYANIEPNKTIRIRSKKSRSYENRLDIDSEPRMNNSPDHTNAKTSIPAPAPPVGKSLDPPIFSEDGITLVKKEARSEPAKNDFTKKKNKKEKNTSGVNKSGPNRGGKSDKRYKSLSELPSDLTKLTVGQVGDLLRLLDLELWVALFDENGVDGELLRKLTAVQLTENFKLPRVDALKITTYYMENHKEKKKKFALF</sequence>
<dbReference type="SUPFAM" id="SSF47769">
    <property type="entry name" value="SAM/Pointed domain"/>
    <property type="match status" value="1"/>
</dbReference>
<reference evidence="3" key="1">
    <citation type="submission" date="2025-08" db="UniProtKB">
        <authorList>
            <consortium name="RefSeq"/>
        </authorList>
    </citation>
    <scope>IDENTIFICATION</scope>
    <source>
        <tissue evidence="3">Testes</tissue>
    </source>
</reference>
<feature type="compositionally biased region" description="Polar residues" evidence="1">
    <location>
        <begin position="91"/>
        <end position="103"/>
    </location>
</feature>
<feature type="region of interest" description="Disordered" evidence="1">
    <location>
        <begin position="132"/>
        <end position="171"/>
    </location>
</feature>
<dbReference type="PANTHER" id="PTHR14454:SF11">
    <property type="entry name" value="SERRANO, ISOFORM F"/>
    <property type="match status" value="1"/>
</dbReference>
<organism evidence="2 3">
    <name type="scientific">Saccoglossus kowalevskii</name>
    <name type="common">Acorn worm</name>
    <dbReference type="NCBI Taxonomy" id="10224"/>
    <lineage>
        <taxon>Eukaryota</taxon>
        <taxon>Metazoa</taxon>
        <taxon>Hemichordata</taxon>
        <taxon>Enteropneusta</taxon>
        <taxon>Harrimaniidae</taxon>
        <taxon>Saccoglossus</taxon>
    </lineage>
</organism>